<evidence type="ECO:0000313" key="3">
    <source>
        <dbReference type="Proteomes" id="UP001331761"/>
    </source>
</evidence>
<accession>A0AAN8FAP0</accession>
<dbReference type="Proteomes" id="UP001331761">
    <property type="component" value="Unassembled WGS sequence"/>
</dbReference>
<evidence type="ECO:0000313" key="2">
    <source>
        <dbReference type="EMBL" id="KAK5976065.1"/>
    </source>
</evidence>
<reference evidence="2 3" key="1">
    <citation type="submission" date="2019-10" db="EMBL/GenBank/DDBJ databases">
        <title>Assembly and Annotation for the nematode Trichostrongylus colubriformis.</title>
        <authorList>
            <person name="Martin J."/>
        </authorList>
    </citation>
    <scope>NUCLEOTIDE SEQUENCE [LARGE SCALE GENOMIC DNA]</scope>
    <source>
        <strain evidence="2">G859</strain>
        <tissue evidence="2">Whole worm</tissue>
    </source>
</reference>
<feature type="non-terminal residue" evidence="2">
    <location>
        <position position="103"/>
    </location>
</feature>
<feature type="region of interest" description="Disordered" evidence="1">
    <location>
        <begin position="70"/>
        <end position="103"/>
    </location>
</feature>
<proteinExistence type="predicted"/>
<dbReference type="EMBL" id="WIXE01012247">
    <property type="protein sequence ID" value="KAK5976065.1"/>
    <property type="molecule type" value="Genomic_DNA"/>
</dbReference>
<protein>
    <submittedName>
        <fullName evidence="2">Uncharacterized protein</fullName>
    </submittedName>
</protein>
<dbReference type="AlphaFoldDB" id="A0AAN8FAP0"/>
<organism evidence="2 3">
    <name type="scientific">Trichostrongylus colubriformis</name>
    <name type="common">Black scour worm</name>
    <dbReference type="NCBI Taxonomy" id="6319"/>
    <lineage>
        <taxon>Eukaryota</taxon>
        <taxon>Metazoa</taxon>
        <taxon>Ecdysozoa</taxon>
        <taxon>Nematoda</taxon>
        <taxon>Chromadorea</taxon>
        <taxon>Rhabditida</taxon>
        <taxon>Rhabditina</taxon>
        <taxon>Rhabditomorpha</taxon>
        <taxon>Strongyloidea</taxon>
        <taxon>Trichostrongylidae</taxon>
        <taxon>Trichostrongylus</taxon>
    </lineage>
</organism>
<gene>
    <name evidence="2" type="ORF">GCK32_013967</name>
</gene>
<evidence type="ECO:0000256" key="1">
    <source>
        <dbReference type="SAM" id="MobiDB-lite"/>
    </source>
</evidence>
<comment type="caution">
    <text evidence="2">The sequence shown here is derived from an EMBL/GenBank/DDBJ whole genome shotgun (WGS) entry which is preliminary data.</text>
</comment>
<keyword evidence="3" id="KW-1185">Reference proteome</keyword>
<sequence>MRIIEGKNWNGPWERPRRSLALYVPKNIENVGVWLPEKVKMNKIGMKNLWYEKMRKYWIPTWPEAKLDEAKKSRKTGMRAEQGPSRYGWIPKRTKYAGDRNEP</sequence>
<name>A0AAN8FAP0_TRICO</name>